<dbReference type="HOGENOM" id="CLU_133309_0_0_11"/>
<dbReference type="PATRIC" id="fig|477245.3.peg.744"/>
<name>A0A0C5FW48_9ACTN</name>
<dbReference type="KEGG" id="scw:TU94_03355"/>
<reference evidence="2 3" key="1">
    <citation type="submission" date="2015-02" db="EMBL/GenBank/DDBJ databases">
        <title>Genome sequence of thermotolerant Streptomyces cyaneogriseus subsp. Noncyanogenus NMWT1, the producer of nematocidal antibiotics nemadectin.</title>
        <authorList>
            <person name="Wang H."/>
            <person name="Li C."/>
            <person name="Xiang W."/>
            <person name="Wang X."/>
        </authorList>
    </citation>
    <scope>NUCLEOTIDE SEQUENCE [LARGE SCALE GENOMIC DNA]</scope>
    <source>
        <strain evidence="2 3">NMWT 1</strain>
    </source>
</reference>
<dbReference type="Gene3D" id="3.10.450.50">
    <property type="match status" value="1"/>
</dbReference>
<dbReference type="STRING" id="477245.TU94_03355"/>
<keyword evidence="3" id="KW-1185">Reference proteome</keyword>
<dbReference type="InterPro" id="IPR032710">
    <property type="entry name" value="NTF2-like_dom_sf"/>
</dbReference>
<proteinExistence type="predicted"/>
<gene>
    <name evidence="2" type="ORF">TU94_03355</name>
</gene>
<dbReference type="Proteomes" id="UP000032234">
    <property type="component" value="Chromosome"/>
</dbReference>
<dbReference type="RefSeq" id="WP_044379076.1">
    <property type="nucleotide sequence ID" value="NZ_CP010849.1"/>
</dbReference>
<dbReference type="GO" id="GO:0016853">
    <property type="term" value="F:isomerase activity"/>
    <property type="evidence" value="ECO:0007669"/>
    <property type="project" value="UniProtKB-KW"/>
</dbReference>
<organism evidence="2 3">
    <name type="scientific">Streptomyces cyaneogriseus subsp. noncyanogenus</name>
    <dbReference type="NCBI Taxonomy" id="477245"/>
    <lineage>
        <taxon>Bacteria</taxon>
        <taxon>Bacillati</taxon>
        <taxon>Actinomycetota</taxon>
        <taxon>Actinomycetes</taxon>
        <taxon>Kitasatosporales</taxon>
        <taxon>Streptomycetaceae</taxon>
        <taxon>Streptomyces</taxon>
    </lineage>
</organism>
<dbReference type="Pfam" id="PF12680">
    <property type="entry name" value="SnoaL_2"/>
    <property type="match status" value="1"/>
</dbReference>
<accession>A0A0C5FW48</accession>
<evidence type="ECO:0000313" key="3">
    <source>
        <dbReference type="Proteomes" id="UP000032234"/>
    </source>
</evidence>
<dbReference type="EMBL" id="CP010849">
    <property type="protein sequence ID" value="AJP00675.1"/>
    <property type="molecule type" value="Genomic_DNA"/>
</dbReference>
<feature type="domain" description="SnoaL-like" evidence="1">
    <location>
        <begin position="33"/>
        <end position="128"/>
    </location>
</feature>
<dbReference type="PANTHER" id="PTHR41252:SF1">
    <property type="entry name" value="BLR2505 PROTEIN"/>
    <property type="match status" value="1"/>
</dbReference>
<dbReference type="PANTHER" id="PTHR41252">
    <property type="entry name" value="BLR2505 PROTEIN"/>
    <property type="match status" value="1"/>
</dbReference>
<dbReference type="SUPFAM" id="SSF54427">
    <property type="entry name" value="NTF2-like"/>
    <property type="match status" value="1"/>
</dbReference>
<keyword evidence="2" id="KW-0413">Isomerase</keyword>
<evidence type="ECO:0000259" key="1">
    <source>
        <dbReference type="Pfam" id="PF12680"/>
    </source>
</evidence>
<sequence length="149" mass="16349">MTMSSTTESATVLTGMYAAEAEYLAAGGPGEASFDLLAPFFAPDVELHQADALPYGGTWRGHNGMTQFFLMMGEVWEWFEMVEQEFLATGETAVVLTKVRARARATGRELSFPILQAITVKDGRITEVRPFYWDTRAIADACAVPTPTD</sequence>
<evidence type="ECO:0000313" key="2">
    <source>
        <dbReference type="EMBL" id="AJP00675.1"/>
    </source>
</evidence>
<dbReference type="AlphaFoldDB" id="A0A0C5FW48"/>
<dbReference type="InterPro" id="IPR037401">
    <property type="entry name" value="SnoaL-like"/>
</dbReference>
<protein>
    <submittedName>
        <fullName evidence="2">Ketosteroid isomerase</fullName>
    </submittedName>
</protein>